<dbReference type="RefSeq" id="WP_267300627.1">
    <property type="nucleotide sequence ID" value="NZ_JAOQJZ010000003.1"/>
</dbReference>
<dbReference type="PROSITE" id="PS51257">
    <property type="entry name" value="PROKAR_LIPOPROTEIN"/>
    <property type="match status" value="1"/>
</dbReference>
<comment type="caution">
    <text evidence="2">The sequence shown here is derived from an EMBL/GenBank/DDBJ whole genome shotgun (WGS) entry which is preliminary data.</text>
</comment>
<name>A0AAE3LK16_9FIRM</name>
<dbReference type="EMBL" id="JAOQJZ010000003">
    <property type="protein sequence ID" value="MCU6705252.1"/>
    <property type="molecule type" value="Genomic_DNA"/>
</dbReference>
<feature type="chain" id="PRO_5042033292" evidence="1">
    <location>
        <begin position="26"/>
        <end position="173"/>
    </location>
</feature>
<dbReference type="InterPro" id="IPR025648">
    <property type="entry name" value="DUF4358"/>
</dbReference>
<dbReference type="AlphaFoldDB" id="A0AAE3LK16"/>
<proteinExistence type="predicted"/>
<keyword evidence="1" id="KW-0732">Signal</keyword>
<dbReference type="Pfam" id="PF14270">
    <property type="entry name" value="DUF4358"/>
    <property type="match status" value="1"/>
</dbReference>
<organism evidence="2 3">
    <name type="scientific">Hominimerdicola aceti</name>
    <dbReference type="NCBI Taxonomy" id="2981726"/>
    <lineage>
        <taxon>Bacteria</taxon>
        <taxon>Bacillati</taxon>
        <taxon>Bacillota</taxon>
        <taxon>Clostridia</taxon>
        <taxon>Eubacteriales</taxon>
        <taxon>Oscillospiraceae</taxon>
        <taxon>Hominimerdicola</taxon>
    </lineage>
</organism>
<feature type="signal peptide" evidence="1">
    <location>
        <begin position="1"/>
        <end position="25"/>
    </location>
</feature>
<gene>
    <name evidence="2" type="ORF">OCV57_04830</name>
</gene>
<keyword evidence="3" id="KW-1185">Reference proteome</keyword>
<evidence type="ECO:0000313" key="2">
    <source>
        <dbReference type="EMBL" id="MCU6705252.1"/>
    </source>
</evidence>
<protein>
    <submittedName>
        <fullName evidence="2">DUF4358 domain-containing protein</fullName>
    </submittedName>
</protein>
<sequence>MFLRVLCVITSALTVLTTLSMTSCGADNAISSEASESAVTSTADSGKTAKDILSAIEGDHMDASTFYGEDSFTKNVEKLYGIEADKLSDGGILYSSDGNYADEISMLKMADGSSAKSQLADRLNYRLNQYENYKPEETKKIQAAKIFQAGDYWVLVISDNADEISDEITDMIN</sequence>
<evidence type="ECO:0000313" key="3">
    <source>
        <dbReference type="Proteomes" id="UP001208131"/>
    </source>
</evidence>
<accession>A0AAE3LK16</accession>
<evidence type="ECO:0000256" key="1">
    <source>
        <dbReference type="SAM" id="SignalP"/>
    </source>
</evidence>
<dbReference type="Proteomes" id="UP001208131">
    <property type="component" value="Unassembled WGS sequence"/>
</dbReference>
<reference evidence="2 3" key="1">
    <citation type="journal article" date="2021" name="ISME Commun">
        <title>Automated analysis of genomic sequences facilitates high-throughput and comprehensive description of bacteria.</title>
        <authorList>
            <person name="Hitch T.C.A."/>
        </authorList>
    </citation>
    <scope>NUCLEOTIDE SEQUENCE [LARGE SCALE GENOMIC DNA]</scope>
    <source>
        <strain evidence="2 3">Sanger_31</strain>
    </source>
</reference>